<feature type="region of interest" description="Disordered" evidence="1">
    <location>
        <begin position="1"/>
        <end position="22"/>
    </location>
</feature>
<dbReference type="PANTHER" id="PTHR36454">
    <property type="entry name" value="LMO2823 PROTEIN"/>
    <property type="match status" value="1"/>
</dbReference>
<dbReference type="Proteomes" id="UP000754710">
    <property type="component" value="Unassembled WGS sequence"/>
</dbReference>
<evidence type="ECO:0000313" key="2">
    <source>
        <dbReference type="EMBL" id="MBY9073193.1"/>
    </source>
</evidence>
<comment type="caution">
    <text evidence="2">The sequence shown here is derived from an EMBL/GenBank/DDBJ whole genome shotgun (WGS) entry which is preliminary data.</text>
</comment>
<name>A0ABS7RGJ0_9ACTN</name>
<dbReference type="PANTHER" id="PTHR36454:SF1">
    <property type="entry name" value="DUF1015 DOMAIN-CONTAINING PROTEIN"/>
    <property type="match status" value="1"/>
</dbReference>
<sequence>MPDSAPEDTARTTDGPGPASRRPFVLAPFRGLHYDPARVGDLGTVISPPYDVLDAETVRDLENGNRRNIVRLILSRRFERPYLAVRRRLESWRAKGYLVADDQPGLYLYQYTVDGTTVRGLIGLVALREDEERVVLPHEGVMEAPVEDRTVLMRTTETNLEPILLVHEGSQRLRESLDAVTAATPDCDFVALDGSRHVLWNVTANDVLHDLAVELAPAQVLIADGHHRYAAYQRLQAELRDPASPPDSSPWDFGLAMLVDQHDYPMTVGPIHRTISALTLSDVADLAEERGDRLVGVADRESAFSQAGVTDPDRAAFALSDGRTWAVLSTSRSHEVDAAVLHEDLLPSWHVAEGQVGYHHSIDQALHTVARQPGVVVAVQPPDLRQVMESSSRGIRMPRKSTSFAPKPRVGLVMRDLRDS</sequence>
<dbReference type="EMBL" id="JAIEZQ010000001">
    <property type="protein sequence ID" value="MBY9073193.1"/>
    <property type="molecule type" value="Genomic_DNA"/>
</dbReference>
<evidence type="ECO:0000313" key="3">
    <source>
        <dbReference type="Proteomes" id="UP000754710"/>
    </source>
</evidence>
<dbReference type="InterPro" id="IPR008323">
    <property type="entry name" value="UCP033563"/>
</dbReference>
<protein>
    <submittedName>
        <fullName evidence="2">DUF1015 domain-containing protein</fullName>
    </submittedName>
</protein>
<reference evidence="2 3" key="1">
    <citation type="submission" date="2021-08" db="EMBL/GenBank/DDBJ databases">
        <title>Nocardioides bacterium WL0053 sp. nov., isolated from the sediment.</title>
        <authorList>
            <person name="Wang L."/>
            <person name="Zhang D."/>
            <person name="Zhang A."/>
        </authorList>
    </citation>
    <scope>NUCLEOTIDE SEQUENCE [LARGE SCALE GENOMIC DNA]</scope>
    <source>
        <strain evidence="2 3">WL0053</strain>
    </source>
</reference>
<gene>
    <name evidence="2" type="ORF">K1X13_00020</name>
</gene>
<dbReference type="RefSeq" id="WP_221023016.1">
    <property type="nucleotide sequence ID" value="NZ_JAIEZQ010000001.1"/>
</dbReference>
<accession>A0ABS7RGJ0</accession>
<dbReference type="Pfam" id="PF06245">
    <property type="entry name" value="DUF1015"/>
    <property type="match status" value="1"/>
</dbReference>
<evidence type="ECO:0000256" key="1">
    <source>
        <dbReference type="SAM" id="MobiDB-lite"/>
    </source>
</evidence>
<organism evidence="2 3">
    <name type="scientific">Nocardioides jiangsuensis</name>
    <dbReference type="NCBI Taxonomy" id="2866161"/>
    <lineage>
        <taxon>Bacteria</taxon>
        <taxon>Bacillati</taxon>
        <taxon>Actinomycetota</taxon>
        <taxon>Actinomycetes</taxon>
        <taxon>Propionibacteriales</taxon>
        <taxon>Nocardioidaceae</taxon>
        <taxon>Nocardioides</taxon>
    </lineage>
</organism>
<keyword evidence="3" id="KW-1185">Reference proteome</keyword>
<proteinExistence type="predicted"/>